<dbReference type="Proteomes" id="UP000694501">
    <property type="component" value="Unassembled WGS sequence"/>
</dbReference>
<dbReference type="Pfam" id="PF19054">
    <property type="entry name" value="DUF5753"/>
    <property type="match status" value="1"/>
</dbReference>
<dbReference type="InterPro" id="IPR043917">
    <property type="entry name" value="DUF5753"/>
</dbReference>
<gene>
    <name evidence="2" type="ORF">JGS22_009880</name>
</gene>
<dbReference type="AlphaFoldDB" id="A0A949JD88"/>
<reference evidence="2" key="1">
    <citation type="submission" date="2021-06" db="EMBL/GenBank/DDBJ databases">
        <title>Sequencing of actinobacteria type strains.</title>
        <authorList>
            <person name="Nguyen G.-S."/>
            <person name="Wentzel A."/>
        </authorList>
    </citation>
    <scope>NUCLEOTIDE SEQUENCE</scope>
    <source>
        <strain evidence="2">P38-E01</strain>
    </source>
</reference>
<dbReference type="EMBL" id="JAELVF020000001">
    <property type="protein sequence ID" value="MBU7597917.1"/>
    <property type="molecule type" value="Genomic_DNA"/>
</dbReference>
<accession>A0A949JD88</accession>
<dbReference type="RefSeq" id="WP_211042686.1">
    <property type="nucleotide sequence ID" value="NZ_JAELVF020000001.1"/>
</dbReference>
<keyword evidence="3" id="KW-1185">Reference proteome</keyword>
<name>A0A949JD88_9ACTN</name>
<evidence type="ECO:0000259" key="1">
    <source>
        <dbReference type="Pfam" id="PF19054"/>
    </source>
</evidence>
<proteinExistence type="predicted"/>
<protein>
    <submittedName>
        <fullName evidence="2">DUF5753 domain-containing protein</fullName>
    </submittedName>
</protein>
<evidence type="ECO:0000313" key="2">
    <source>
        <dbReference type="EMBL" id="MBU7597917.1"/>
    </source>
</evidence>
<sequence>MRFADQPPMAYVEGLFTGLCIEAPDQYEAARDRYDMARSAALSLDHSMHFILKYEERWANAGRSDERGLAEVQSL</sequence>
<feature type="domain" description="DUF5753" evidence="1">
    <location>
        <begin position="1"/>
        <end position="52"/>
    </location>
</feature>
<evidence type="ECO:0000313" key="3">
    <source>
        <dbReference type="Proteomes" id="UP000694501"/>
    </source>
</evidence>
<comment type="caution">
    <text evidence="2">The sequence shown here is derived from an EMBL/GenBank/DDBJ whole genome shotgun (WGS) entry which is preliminary data.</text>
</comment>
<organism evidence="2 3">
    <name type="scientific">Streptomyces tardus</name>
    <dbReference type="NCBI Taxonomy" id="2780544"/>
    <lineage>
        <taxon>Bacteria</taxon>
        <taxon>Bacillati</taxon>
        <taxon>Actinomycetota</taxon>
        <taxon>Actinomycetes</taxon>
        <taxon>Kitasatosporales</taxon>
        <taxon>Streptomycetaceae</taxon>
        <taxon>Streptomyces</taxon>
    </lineage>
</organism>